<evidence type="ECO:0000313" key="2">
    <source>
        <dbReference type="Proteomes" id="UP001140949"/>
    </source>
</evidence>
<proteinExistence type="predicted"/>
<gene>
    <name evidence="1" type="ORF">M6B38_143690</name>
</gene>
<sequence>MEVIRPTAVFKPSVWGDFFLHYSPSLSMAEANVCD</sequence>
<accession>A0AAX6FBC7</accession>
<comment type="caution">
    <text evidence="1">The sequence shown here is derived from an EMBL/GenBank/DDBJ whole genome shotgun (WGS) entry which is preliminary data.</text>
</comment>
<keyword evidence="2" id="KW-1185">Reference proteome</keyword>
<evidence type="ECO:0000313" key="1">
    <source>
        <dbReference type="EMBL" id="KAJ6813488.1"/>
    </source>
</evidence>
<protein>
    <submittedName>
        <fullName evidence="1">(-)-germacrene D synthase-like</fullName>
    </submittedName>
</protein>
<dbReference type="Proteomes" id="UP001140949">
    <property type="component" value="Unassembled WGS sequence"/>
</dbReference>
<organism evidence="1 2">
    <name type="scientific">Iris pallida</name>
    <name type="common">Sweet iris</name>
    <dbReference type="NCBI Taxonomy" id="29817"/>
    <lineage>
        <taxon>Eukaryota</taxon>
        <taxon>Viridiplantae</taxon>
        <taxon>Streptophyta</taxon>
        <taxon>Embryophyta</taxon>
        <taxon>Tracheophyta</taxon>
        <taxon>Spermatophyta</taxon>
        <taxon>Magnoliopsida</taxon>
        <taxon>Liliopsida</taxon>
        <taxon>Asparagales</taxon>
        <taxon>Iridaceae</taxon>
        <taxon>Iridoideae</taxon>
        <taxon>Irideae</taxon>
        <taxon>Iris</taxon>
    </lineage>
</organism>
<dbReference type="EMBL" id="JANAVB010030345">
    <property type="protein sequence ID" value="KAJ6813488.1"/>
    <property type="molecule type" value="Genomic_DNA"/>
</dbReference>
<dbReference type="AlphaFoldDB" id="A0AAX6FBC7"/>
<reference evidence="1" key="2">
    <citation type="submission" date="2023-04" db="EMBL/GenBank/DDBJ databases">
        <authorList>
            <person name="Bruccoleri R.E."/>
            <person name="Oakeley E.J."/>
            <person name="Faust A.-M."/>
            <person name="Dessus-Babus S."/>
            <person name="Altorfer M."/>
            <person name="Burckhardt D."/>
            <person name="Oertli M."/>
            <person name="Naumann U."/>
            <person name="Petersen F."/>
            <person name="Wong J."/>
        </authorList>
    </citation>
    <scope>NUCLEOTIDE SEQUENCE</scope>
    <source>
        <strain evidence="1">GSM-AAB239-AS_SAM_17_03QT</strain>
        <tissue evidence="1">Leaf</tissue>
    </source>
</reference>
<reference evidence="1" key="1">
    <citation type="journal article" date="2023" name="GigaByte">
        <title>Genome assembly of the bearded iris, Iris pallida Lam.</title>
        <authorList>
            <person name="Bruccoleri R.E."/>
            <person name="Oakeley E.J."/>
            <person name="Faust A.M.E."/>
            <person name="Altorfer M."/>
            <person name="Dessus-Babus S."/>
            <person name="Burckhardt D."/>
            <person name="Oertli M."/>
            <person name="Naumann U."/>
            <person name="Petersen F."/>
            <person name="Wong J."/>
        </authorList>
    </citation>
    <scope>NUCLEOTIDE SEQUENCE</scope>
    <source>
        <strain evidence="1">GSM-AAB239-AS_SAM_17_03QT</strain>
    </source>
</reference>
<name>A0AAX6FBC7_IRIPA</name>